<gene>
    <name evidence="1" type="primary">PLEST006903</name>
    <name evidence="1" type="ORF">PLESTB_001398300</name>
</gene>
<sequence>MNVVHYKVVSGKLYVLEKAWGDWQRNVTEEMLQFQDAGFTMPSYTVWQRALGPTQLSTYRACLNKRYPADKRKSVVFWRGSTTDTVHGSFNKDNYLKVFRILLHQFARNHTDILDVRIANPLNCDAFVKEQINDTGALIGFEAFNQHCAILDVDGNGWSDRFGQMVHFNTPILKLASNHTGFFEHLMAPNVAIDQFSKDLSDLPEKARQLIADCQTGGSNSRARKLARSMQAISQMLMDHVGIAEAFAYTLHTYKNLSSWTFDSSLTGFKQVNRACCSEARVPKAFADAVTAKVAGGATASPAVGRRSLAAQR</sequence>
<dbReference type="PANTHER" id="PTHR12203:SF35">
    <property type="entry name" value="PROTEIN O-GLUCOSYLTRANSFERASE 1"/>
    <property type="match status" value="1"/>
</dbReference>
<evidence type="ECO:0000313" key="1">
    <source>
        <dbReference type="EMBL" id="GLC58762.1"/>
    </source>
</evidence>
<organism evidence="1 2">
    <name type="scientific">Pleodorina starrii</name>
    <dbReference type="NCBI Taxonomy" id="330485"/>
    <lineage>
        <taxon>Eukaryota</taxon>
        <taxon>Viridiplantae</taxon>
        <taxon>Chlorophyta</taxon>
        <taxon>core chlorophytes</taxon>
        <taxon>Chlorophyceae</taxon>
        <taxon>CS clade</taxon>
        <taxon>Chlamydomonadales</taxon>
        <taxon>Volvocaceae</taxon>
        <taxon>Pleodorina</taxon>
    </lineage>
</organism>
<name>A0A9W6BVU4_9CHLO</name>
<dbReference type="AlphaFoldDB" id="A0A9W6BVU4"/>
<accession>A0A9W6BVU4</accession>
<keyword evidence="2" id="KW-1185">Reference proteome</keyword>
<proteinExistence type="predicted"/>
<evidence type="ECO:0000313" key="2">
    <source>
        <dbReference type="Proteomes" id="UP001165080"/>
    </source>
</evidence>
<dbReference type="InterPro" id="IPR051091">
    <property type="entry name" value="O-Glucosyltr/Glycosyltrsf_90"/>
</dbReference>
<dbReference type="PANTHER" id="PTHR12203">
    <property type="entry name" value="KDEL LYS-ASP-GLU-LEU CONTAINING - RELATED"/>
    <property type="match status" value="1"/>
</dbReference>
<protein>
    <recommendedName>
        <fullName evidence="3">Glycosyl transferase CAP10 domain-containing protein</fullName>
    </recommendedName>
</protein>
<dbReference type="Proteomes" id="UP001165080">
    <property type="component" value="Unassembled WGS sequence"/>
</dbReference>
<evidence type="ECO:0008006" key="3">
    <source>
        <dbReference type="Google" id="ProtNLM"/>
    </source>
</evidence>
<dbReference type="EMBL" id="BRXU01000024">
    <property type="protein sequence ID" value="GLC58762.1"/>
    <property type="molecule type" value="Genomic_DNA"/>
</dbReference>
<comment type="caution">
    <text evidence="1">The sequence shown here is derived from an EMBL/GenBank/DDBJ whole genome shotgun (WGS) entry which is preliminary data.</text>
</comment>
<reference evidence="1 2" key="1">
    <citation type="journal article" date="2023" name="Commun. Biol.">
        <title>Reorganization of the ancestral sex-determining regions during the evolution of trioecy in Pleodorina starrii.</title>
        <authorList>
            <person name="Takahashi K."/>
            <person name="Suzuki S."/>
            <person name="Kawai-Toyooka H."/>
            <person name="Yamamoto K."/>
            <person name="Hamaji T."/>
            <person name="Ootsuki R."/>
            <person name="Yamaguchi H."/>
            <person name="Kawachi M."/>
            <person name="Higashiyama T."/>
            <person name="Nozaki H."/>
        </authorList>
    </citation>
    <scope>NUCLEOTIDE SEQUENCE [LARGE SCALE GENOMIC DNA]</scope>
    <source>
        <strain evidence="1 2">NIES-4479</strain>
    </source>
</reference>